<dbReference type="PROSITE" id="PS00137">
    <property type="entry name" value="SUBTILASE_HIS"/>
    <property type="match status" value="1"/>
</dbReference>
<dbReference type="InterPro" id="IPR015500">
    <property type="entry name" value="Peptidase_S8_subtilisin-rel"/>
</dbReference>
<keyword evidence="3 5" id="KW-0378">Hydrolase</keyword>
<reference evidence="8" key="1">
    <citation type="submission" date="2023-07" db="EMBL/GenBank/DDBJ databases">
        <title>30 novel species of actinomycetes from the DSMZ collection.</title>
        <authorList>
            <person name="Nouioui I."/>
        </authorList>
    </citation>
    <scope>NUCLEOTIDE SEQUENCE [LARGE SCALE GENOMIC DNA]</scope>
    <source>
        <strain evidence="8">DSM 44743</strain>
    </source>
</reference>
<evidence type="ECO:0000313" key="7">
    <source>
        <dbReference type="EMBL" id="MDT0329062.1"/>
    </source>
</evidence>
<feature type="active site" description="Charge relay system" evidence="5">
    <location>
        <position position="199"/>
    </location>
</feature>
<protein>
    <submittedName>
        <fullName evidence="7">S8 family serine peptidase</fullName>
    </submittedName>
</protein>
<feature type="active site" description="Charge relay system" evidence="5">
    <location>
        <position position="139"/>
    </location>
</feature>
<feature type="domain" description="Peptidase S8/S53" evidence="6">
    <location>
        <begin position="440"/>
        <end position="566"/>
    </location>
</feature>
<keyword evidence="2 5" id="KW-0645">Protease</keyword>
<dbReference type="Gene3D" id="3.40.50.200">
    <property type="entry name" value="Peptidase S8/S53 domain"/>
    <property type="match status" value="2"/>
</dbReference>
<accession>A0ABU2M8X6</accession>
<sequence length="588" mass="63614">MDFSKLSPETAAIIEEHRKKGHEDSFSHSGFADVESLFSSPDPDVRTRVVFTLECREETDLSEVLDDGIEINTDFGNVRTGIAEVGRLHRLTEHPGVLRVSVARPLGRHMDAAAPVVGVPQFTKRTGLGGKGVIIGVIDSGIDPDHPAFSERILRVWDQTVPHGGGFSYDDRRRKPGKYDYGAEFVKPEFGEIKDTNGHGTHVSGIASGSESLYKGVAPEADLVVVKVDYNNLSAHVIDGMRYIFDVAEEMNRPAVVNISLGTHMDPHDGTSPMCVAIDKASGPGRVVCCAAGNEALDDIRAEAVVEGPKITKVHFSASPSAGNRIFLTGWYSGKERLEVCLSERGEEGRNFQKILPQGENKAPYLSYGFSGGWKARVSTPGADPVNHDHEIFIFLLAPEGHGASEREFTLHLKNPAGKKGVRVDMWGEKGIKFKEPHARGDMTVSSPGCSTSAITAGAYTTKKYWNDSGGHRRGIEDLDLGTVVLTSSRGPRRDGLAKPDLVAPGVMIVSARSRDASFDTKDVVDRLHVVDSGTSMASAFVSGVVALLLSKEPDLDATKIKERLRYKDRSQIPGSDPLSCGHGLIQL</sequence>
<feature type="active site" description="Charge relay system" evidence="5">
    <location>
        <position position="536"/>
    </location>
</feature>
<evidence type="ECO:0000313" key="8">
    <source>
        <dbReference type="Proteomes" id="UP001183390"/>
    </source>
</evidence>
<dbReference type="SUPFAM" id="SSF52743">
    <property type="entry name" value="Subtilisin-like"/>
    <property type="match status" value="1"/>
</dbReference>
<proteinExistence type="inferred from homology"/>
<dbReference type="RefSeq" id="WP_311511725.1">
    <property type="nucleotide sequence ID" value="NZ_JAVREP010000006.1"/>
</dbReference>
<name>A0ABU2M8X6_9ACTN</name>
<dbReference type="PANTHER" id="PTHR43806:SF11">
    <property type="entry name" value="CEREVISIN-RELATED"/>
    <property type="match status" value="1"/>
</dbReference>
<dbReference type="InterPro" id="IPR023827">
    <property type="entry name" value="Peptidase_S8_Asp-AS"/>
</dbReference>
<dbReference type="Pfam" id="PF00082">
    <property type="entry name" value="Peptidase_S8"/>
    <property type="match status" value="2"/>
</dbReference>
<organism evidence="7 8">
    <name type="scientific">Nocardiopsis lambiniae</name>
    <dbReference type="NCBI Taxonomy" id="3075539"/>
    <lineage>
        <taxon>Bacteria</taxon>
        <taxon>Bacillati</taxon>
        <taxon>Actinomycetota</taxon>
        <taxon>Actinomycetes</taxon>
        <taxon>Streptosporangiales</taxon>
        <taxon>Nocardiopsidaceae</taxon>
        <taxon>Nocardiopsis</taxon>
    </lineage>
</organism>
<keyword evidence="4 5" id="KW-0720">Serine protease</keyword>
<dbReference type="PANTHER" id="PTHR43806">
    <property type="entry name" value="PEPTIDASE S8"/>
    <property type="match status" value="1"/>
</dbReference>
<dbReference type="InterPro" id="IPR050131">
    <property type="entry name" value="Peptidase_S8_subtilisin-like"/>
</dbReference>
<evidence type="ECO:0000259" key="6">
    <source>
        <dbReference type="Pfam" id="PF00082"/>
    </source>
</evidence>
<dbReference type="PRINTS" id="PR00723">
    <property type="entry name" value="SUBTILISIN"/>
</dbReference>
<dbReference type="Proteomes" id="UP001183390">
    <property type="component" value="Unassembled WGS sequence"/>
</dbReference>
<dbReference type="InterPro" id="IPR022398">
    <property type="entry name" value="Peptidase_S8_His-AS"/>
</dbReference>
<evidence type="ECO:0000256" key="1">
    <source>
        <dbReference type="ARBA" id="ARBA00011073"/>
    </source>
</evidence>
<evidence type="ECO:0000256" key="5">
    <source>
        <dbReference type="PROSITE-ProRule" id="PRU01240"/>
    </source>
</evidence>
<evidence type="ECO:0000256" key="3">
    <source>
        <dbReference type="ARBA" id="ARBA00022801"/>
    </source>
</evidence>
<dbReference type="InterPro" id="IPR000209">
    <property type="entry name" value="Peptidase_S8/S53_dom"/>
</dbReference>
<dbReference type="PROSITE" id="PS51892">
    <property type="entry name" value="SUBTILASE"/>
    <property type="match status" value="1"/>
</dbReference>
<dbReference type="InterPro" id="IPR036852">
    <property type="entry name" value="Peptidase_S8/S53_dom_sf"/>
</dbReference>
<dbReference type="EMBL" id="JAVREP010000006">
    <property type="protein sequence ID" value="MDT0329062.1"/>
    <property type="molecule type" value="Genomic_DNA"/>
</dbReference>
<gene>
    <name evidence="7" type="ORF">RM479_11635</name>
</gene>
<feature type="domain" description="Peptidase S8/S53" evidence="6">
    <location>
        <begin position="130"/>
        <end position="309"/>
    </location>
</feature>
<evidence type="ECO:0000256" key="2">
    <source>
        <dbReference type="ARBA" id="ARBA00022670"/>
    </source>
</evidence>
<comment type="similarity">
    <text evidence="1 5">Belongs to the peptidase S8 family.</text>
</comment>
<dbReference type="PROSITE" id="PS00136">
    <property type="entry name" value="SUBTILASE_ASP"/>
    <property type="match status" value="1"/>
</dbReference>
<evidence type="ECO:0000256" key="4">
    <source>
        <dbReference type="ARBA" id="ARBA00022825"/>
    </source>
</evidence>
<comment type="caution">
    <text evidence="7">The sequence shown here is derived from an EMBL/GenBank/DDBJ whole genome shotgun (WGS) entry which is preliminary data.</text>
</comment>
<keyword evidence="8" id="KW-1185">Reference proteome</keyword>